<feature type="region of interest" description="Disordered" evidence="1">
    <location>
        <begin position="151"/>
        <end position="190"/>
    </location>
</feature>
<evidence type="ECO:0000313" key="6">
    <source>
        <dbReference type="Proteomes" id="UP000215902"/>
    </source>
</evidence>
<dbReference type="InterPro" id="IPR003598">
    <property type="entry name" value="Ig_sub2"/>
</dbReference>
<dbReference type="InterPro" id="IPR037448">
    <property type="entry name" value="Zig-8"/>
</dbReference>
<evidence type="ECO:0000256" key="2">
    <source>
        <dbReference type="SAM" id="Phobius"/>
    </source>
</evidence>
<dbReference type="SUPFAM" id="SSF48726">
    <property type="entry name" value="Immunoglobulin"/>
    <property type="match status" value="2"/>
</dbReference>
<dbReference type="Proteomes" id="UP000215902">
    <property type="component" value="Unassembled WGS sequence"/>
</dbReference>
<dbReference type="OrthoDB" id="190835at2759"/>
<dbReference type="GO" id="GO:0032589">
    <property type="term" value="C:neuron projection membrane"/>
    <property type="evidence" value="ECO:0007669"/>
    <property type="project" value="TreeGrafter"/>
</dbReference>
<keyword evidence="3" id="KW-0732">Signal</keyword>
<evidence type="ECO:0000256" key="1">
    <source>
        <dbReference type="SAM" id="MobiDB-lite"/>
    </source>
</evidence>
<keyword evidence="2" id="KW-0812">Transmembrane</keyword>
<feature type="chain" id="PRO_5013215671" description="Ig-like domain-containing protein" evidence="3">
    <location>
        <begin position="21"/>
        <end position="367"/>
    </location>
</feature>
<name>A0A267FF35_9PLAT</name>
<evidence type="ECO:0000256" key="3">
    <source>
        <dbReference type="SAM" id="SignalP"/>
    </source>
</evidence>
<protein>
    <recommendedName>
        <fullName evidence="4">Ig-like domain-containing protein</fullName>
    </recommendedName>
</protein>
<dbReference type="PANTHER" id="PTHR23279:SF36">
    <property type="entry name" value="DEFECTIVE PROBOSCIS EXTENSION RESPONSE 9, ISOFORM A"/>
    <property type="match status" value="1"/>
</dbReference>
<reference evidence="5 6" key="1">
    <citation type="submission" date="2017-06" db="EMBL/GenBank/DDBJ databases">
        <title>A platform for efficient transgenesis in Macrostomum lignano, a flatworm model organism for stem cell research.</title>
        <authorList>
            <person name="Berezikov E."/>
        </authorList>
    </citation>
    <scope>NUCLEOTIDE SEQUENCE [LARGE SCALE GENOMIC DNA]</scope>
    <source>
        <strain evidence="5">DV1</strain>
        <tissue evidence="5">Whole organism</tissue>
    </source>
</reference>
<dbReference type="STRING" id="282301.A0A267FF35"/>
<gene>
    <name evidence="5" type="ORF">BOX15_Mlig000181g4</name>
</gene>
<evidence type="ECO:0000313" key="5">
    <source>
        <dbReference type="EMBL" id="PAA72395.1"/>
    </source>
</evidence>
<dbReference type="Pfam" id="PF07679">
    <property type="entry name" value="I-set"/>
    <property type="match status" value="1"/>
</dbReference>
<dbReference type="SMART" id="SM00409">
    <property type="entry name" value="IG"/>
    <property type="match status" value="2"/>
</dbReference>
<feature type="compositionally biased region" description="Basic and acidic residues" evidence="1">
    <location>
        <begin position="157"/>
        <end position="171"/>
    </location>
</feature>
<feature type="domain" description="Ig-like" evidence="4">
    <location>
        <begin position="192"/>
        <end position="282"/>
    </location>
</feature>
<dbReference type="InterPro" id="IPR013098">
    <property type="entry name" value="Ig_I-set"/>
</dbReference>
<dbReference type="SMART" id="SM00408">
    <property type="entry name" value="IGc2"/>
    <property type="match status" value="2"/>
</dbReference>
<keyword evidence="6" id="KW-1185">Reference proteome</keyword>
<sequence length="367" mass="40523">MKYCYTFCLLLLLQPLLVSSVAAPARIPGAHQCGHPGYRQICFEEGVKSKLVFAELGTAVIRCVVRNLGRHVVTWMRNDGHDLPLTIGKTVFTGDRRVMIDYSSPDEWNLVIRRAHVQDSGEYLCQVTGDGGNLMEKAFMLIVQEALPESGQLPPKVEQKKSASALDHDSTGTDQSKSLLNDESDSDRMHFPSRRDKNVLIFGRRVVFLGEQFVSLTCTATFRTADAKRNPTAAVEWYHGGQLQVSNASSRDVSMSWKNGDTAVSVLTLYSVRIGHAGEWLCLKRPSERPDGGMETARHRLTVLARELHPDKRSQQQKLQLTQEQMLGSHSNGGHKFTCGASAAGLSALIVFAVICNCCLRAAVLLL</sequence>
<dbReference type="Gene3D" id="2.60.40.10">
    <property type="entry name" value="Immunoglobulins"/>
    <property type="match status" value="2"/>
</dbReference>
<proteinExistence type="predicted"/>
<organism evidence="5 6">
    <name type="scientific">Macrostomum lignano</name>
    <dbReference type="NCBI Taxonomy" id="282301"/>
    <lineage>
        <taxon>Eukaryota</taxon>
        <taxon>Metazoa</taxon>
        <taxon>Spiralia</taxon>
        <taxon>Lophotrochozoa</taxon>
        <taxon>Platyhelminthes</taxon>
        <taxon>Rhabditophora</taxon>
        <taxon>Macrostomorpha</taxon>
        <taxon>Macrostomida</taxon>
        <taxon>Macrostomidae</taxon>
        <taxon>Macrostomum</taxon>
    </lineage>
</organism>
<comment type="caution">
    <text evidence="5">The sequence shown here is derived from an EMBL/GenBank/DDBJ whole genome shotgun (WGS) entry which is preliminary data.</text>
</comment>
<feature type="transmembrane region" description="Helical" evidence="2">
    <location>
        <begin position="346"/>
        <end position="366"/>
    </location>
</feature>
<feature type="domain" description="Ig-like" evidence="4">
    <location>
        <begin position="36"/>
        <end position="140"/>
    </location>
</feature>
<dbReference type="AlphaFoldDB" id="A0A267FF35"/>
<dbReference type="GO" id="GO:0050808">
    <property type="term" value="P:synapse organization"/>
    <property type="evidence" value="ECO:0007669"/>
    <property type="project" value="TreeGrafter"/>
</dbReference>
<feature type="signal peptide" evidence="3">
    <location>
        <begin position="1"/>
        <end position="20"/>
    </location>
</feature>
<dbReference type="InterPro" id="IPR013783">
    <property type="entry name" value="Ig-like_fold"/>
</dbReference>
<keyword evidence="2" id="KW-0472">Membrane</keyword>
<evidence type="ECO:0000259" key="4">
    <source>
        <dbReference type="PROSITE" id="PS50835"/>
    </source>
</evidence>
<dbReference type="PROSITE" id="PS50835">
    <property type="entry name" value="IG_LIKE"/>
    <property type="match status" value="2"/>
</dbReference>
<feature type="compositionally biased region" description="Polar residues" evidence="1">
    <location>
        <begin position="172"/>
        <end position="181"/>
    </location>
</feature>
<accession>A0A267FF35</accession>
<dbReference type="CDD" id="cd00096">
    <property type="entry name" value="Ig"/>
    <property type="match status" value="2"/>
</dbReference>
<dbReference type="InterPro" id="IPR003599">
    <property type="entry name" value="Ig_sub"/>
</dbReference>
<dbReference type="InterPro" id="IPR036179">
    <property type="entry name" value="Ig-like_dom_sf"/>
</dbReference>
<keyword evidence="2" id="KW-1133">Transmembrane helix</keyword>
<dbReference type="EMBL" id="NIVC01001095">
    <property type="protein sequence ID" value="PAA72395.1"/>
    <property type="molecule type" value="Genomic_DNA"/>
</dbReference>
<dbReference type="PANTHER" id="PTHR23279">
    <property type="entry name" value="DEFECTIVE PROBOSCIS EXTENSION RESPONSE DPR -RELATED"/>
    <property type="match status" value="1"/>
</dbReference>
<dbReference type="InterPro" id="IPR007110">
    <property type="entry name" value="Ig-like_dom"/>
</dbReference>